<keyword evidence="1" id="KW-0175">Coiled coil</keyword>
<organism evidence="2 3">
    <name type="scientific">Callosobruchus maculatus</name>
    <name type="common">Southern cowpea weevil</name>
    <name type="synonym">Pulse bruchid</name>
    <dbReference type="NCBI Taxonomy" id="64391"/>
    <lineage>
        <taxon>Eukaryota</taxon>
        <taxon>Metazoa</taxon>
        <taxon>Ecdysozoa</taxon>
        <taxon>Arthropoda</taxon>
        <taxon>Hexapoda</taxon>
        <taxon>Insecta</taxon>
        <taxon>Pterygota</taxon>
        <taxon>Neoptera</taxon>
        <taxon>Endopterygota</taxon>
        <taxon>Coleoptera</taxon>
        <taxon>Polyphaga</taxon>
        <taxon>Cucujiformia</taxon>
        <taxon>Chrysomeloidea</taxon>
        <taxon>Chrysomelidae</taxon>
        <taxon>Bruchinae</taxon>
        <taxon>Bruchini</taxon>
        <taxon>Callosobruchus</taxon>
    </lineage>
</organism>
<feature type="coiled-coil region" evidence="1">
    <location>
        <begin position="308"/>
        <end position="382"/>
    </location>
</feature>
<dbReference type="OrthoDB" id="6761389at2759"/>
<reference evidence="2 3" key="1">
    <citation type="submission" date="2019-01" db="EMBL/GenBank/DDBJ databases">
        <authorList>
            <person name="Sayadi A."/>
        </authorList>
    </citation>
    <scope>NUCLEOTIDE SEQUENCE [LARGE SCALE GENOMIC DNA]</scope>
</reference>
<feature type="coiled-coil region" evidence="1">
    <location>
        <begin position="227"/>
        <end position="268"/>
    </location>
</feature>
<sequence>MLVMWVFEENVHKILDENSENTKFELKRAKERNSALAAKQRKLEQEHEELVERFKASQIKILTEKNDFNTLQEALRQQRKSNQEAEEHLRICNERLEVIQACLNDKTNSEVATPTLEDLDFKSNVVDCLEKKLTETRLKIAEQEELKGVLENYKRCLEKDIAALDKVEPITSVSKWQDELLMAKLKEADANLEFSKIRRTLSLLKAEITENSEGQYFSTHHGDSKYIEELKIQQNDSVSNLIELENEVDRLKIQIQRLEDLKEDITKKLYSNEERKVQLYEIRASIYNRTLKRQEQIDKIVDKCKQLEEEASKEISCIQKTIDEKLEELKRLEEKIRSLQSHNSEISEIQEKSLEITTKNTEESLIEEIEVLKKQIISLNDSNM</sequence>
<evidence type="ECO:0000313" key="2">
    <source>
        <dbReference type="EMBL" id="VEN43294.1"/>
    </source>
</evidence>
<dbReference type="EMBL" id="CAACVG010007031">
    <property type="protein sequence ID" value="VEN43294.1"/>
    <property type="molecule type" value="Genomic_DNA"/>
</dbReference>
<gene>
    <name evidence="2" type="ORF">CALMAC_LOCUS6482</name>
</gene>
<evidence type="ECO:0000313" key="3">
    <source>
        <dbReference type="Proteomes" id="UP000410492"/>
    </source>
</evidence>
<accession>A0A653C713</accession>
<evidence type="ECO:0000256" key="1">
    <source>
        <dbReference type="SAM" id="Coils"/>
    </source>
</evidence>
<keyword evidence="3" id="KW-1185">Reference proteome</keyword>
<name>A0A653C713_CALMS</name>
<dbReference type="Proteomes" id="UP000410492">
    <property type="component" value="Unassembled WGS sequence"/>
</dbReference>
<protein>
    <submittedName>
        <fullName evidence="2">Uncharacterized protein</fullName>
    </submittedName>
</protein>
<proteinExistence type="predicted"/>
<feature type="coiled-coil region" evidence="1">
    <location>
        <begin position="26"/>
        <end position="95"/>
    </location>
</feature>
<dbReference type="AlphaFoldDB" id="A0A653C713"/>